<sequence length="99" mass="11097">MALLLQPTAAAAAPRVSSLNPRPPRLLLSLRPRLRHRPRPHPPPFKVAASNRISCHVSYTCHSPTRARFALLLTNKIPSPETTYFRCDKSLETRTSQSC</sequence>
<keyword evidence="3" id="KW-1185">Reference proteome</keyword>
<name>A0A1Y2HX06_9FUNG</name>
<organism evidence="2 3">
    <name type="scientific">Catenaria anguillulae PL171</name>
    <dbReference type="NCBI Taxonomy" id="765915"/>
    <lineage>
        <taxon>Eukaryota</taxon>
        <taxon>Fungi</taxon>
        <taxon>Fungi incertae sedis</taxon>
        <taxon>Blastocladiomycota</taxon>
        <taxon>Blastocladiomycetes</taxon>
        <taxon>Blastocladiales</taxon>
        <taxon>Catenariaceae</taxon>
        <taxon>Catenaria</taxon>
    </lineage>
</organism>
<proteinExistence type="predicted"/>
<dbReference type="Proteomes" id="UP000193411">
    <property type="component" value="Unassembled WGS sequence"/>
</dbReference>
<protein>
    <submittedName>
        <fullName evidence="2">Uncharacterized protein</fullName>
    </submittedName>
</protein>
<reference evidence="2 3" key="1">
    <citation type="submission" date="2016-07" db="EMBL/GenBank/DDBJ databases">
        <title>Pervasive Adenine N6-methylation of Active Genes in Fungi.</title>
        <authorList>
            <consortium name="DOE Joint Genome Institute"/>
            <person name="Mondo S.J."/>
            <person name="Dannebaum R.O."/>
            <person name="Kuo R.C."/>
            <person name="Labutti K."/>
            <person name="Haridas S."/>
            <person name="Kuo A."/>
            <person name="Salamov A."/>
            <person name="Ahrendt S.R."/>
            <person name="Lipzen A."/>
            <person name="Sullivan W."/>
            <person name="Andreopoulos W.B."/>
            <person name="Clum A."/>
            <person name="Lindquist E."/>
            <person name="Daum C."/>
            <person name="Ramamoorthy G.K."/>
            <person name="Gryganskyi A."/>
            <person name="Culley D."/>
            <person name="Magnuson J.K."/>
            <person name="James T.Y."/>
            <person name="O'Malley M.A."/>
            <person name="Stajich J.E."/>
            <person name="Spatafora J.W."/>
            <person name="Visel A."/>
            <person name="Grigoriev I.V."/>
        </authorList>
    </citation>
    <scope>NUCLEOTIDE SEQUENCE [LARGE SCALE GENOMIC DNA]</scope>
    <source>
        <strain evidence="2 3">PL171</strain>
    </source>
</reference>
<feature type="compositionally biased region" description="Low complexity" evidence="1">
    <location>
        <begin position="9"/>
        <end position="24"/>
    </location>
</feature>
<gene>
    <name evidence="2" type="ORF">BCR44DRAFT_1427192</name>
</gene>
<dbReference type="AlphaFoldDB" id="A0A1Y2HX06"/>
<evidence type="ECO:0000256" key="1">
    <source>
        <dbReference type="SAM" id="MobiDB-lite"/>
    </source>
</evidence>
<evidence type="ECO:0000313" key="3">
    <source>
        <dbReference type="Proteomes" id="UP000193411"/>
    </source>
</evidence>
<comment type="caution">
    <text evidence="2">The sequence shown here is derived from an EMBL/GenBank/DDBJ whole genome shotgun (WGS) entry which is preliminary data.</text>
</comment>
<accession>A0A1Y2HX06</accession>
<feature type="region of interest" description="Disordered" evidence="1">
    <location>
        <begin position="1"/>
        <end position="24"/>
    </location>
</feature>
<dbReference type="EMBL" id="MCFL01000006">
    <property type="protein sequence ID" value="ORZ39100.1"/>
    <property type="molecule type" value="Genomic_DNA"/>
</dbReference>
<evidence type="ECO:0000313" key="2">
    <source>
        <dbReference type="EMBL" id="ORZ39100.1"/>
    </source>
</evidence>